<protein>
    <submittedName>
        <fullName evidence="2">Glutamine amidotransferase</fullName>
        <ecNumber evidence="2">6.3.5.2</ecNumber>
    </submittedName>
</protein>
<sequence>MAGRSVLPTLVLPRAWRSPDTVEIVRVFKGEALPVPDASHVAVITGSWAMVTDCLPWSEMTAEWIRDAMTIDMPIFGVCYGYQLMAHVLSIVVDYHQKLR</sequence>
<dbReference type="Pfam" id="PF00117">
    <property type="entry name" value="GATase"/>
    <property type="match status" value="1"/>
</dbReference>
<dbReference type="InterPro" id="IPR029062">
    <property type="entry name" value="Class_I_gatase-like"/>
</dbReference>
<organism evidence="2 3">
    <name type="scientific">Paraburkholderia hospita</name>
    <dbReference type="NCBI Taxonomy" id="169430"/>
    <lineage>
        <taxon>Bacteria</taxon>
        <taxon>Pseudomonadati</taxon>
        <taxon>Pseudomonadota</taxon>
        <taxon>Betaproteobacteria</taxon>
        <taxon>Burkholderiales</taxon>
        <taxon>Burkholderiaceae</taxon>
        <taxon>Paraburkholderia</taxon>
    </lineage>
</organism>
<keyword evidence="2" id="KW-0436">Ligase</keyword>
<dbReference type="EC" id="6.3.5.2" evidence="2"/>
<dbReference type="InterPro" id="IPR017926">
    <property type="entry name" value="GATASE"/>
</dbReference>
<proteinExistence type="predicted"/>
<comment type="caution">
    <text evidence="2">The sequence shown here is derived from an EMBL/GenBank/DDBJ whole genome shotgun (WGS) entry which is preliminary data.</text>
</comment>
<dbReference type="GeneID" id="55536992"/>
<evidence type="ECO:0000259" key="1">
    <source>
        <dbReference type="Pfam" id="PF00117"/>
    </source>
</evidence>
<accession>A0ABN0FPR8</accession>
<keyword evidence="2" id="KW-0315">Glutamine amidotransferase</keyword>
<reference evidence="2 3" key="1">
    <citation type="journal article" date="2012" name="J. Bacteriol.">
        <title>Draft Genome Sequence of the Soil Bacterium Burkholderia terrae Strain BS001, Which Interacts with Fungal Surface Structures.</title>
        <authorList>
            <person name="Nazir R."/>
            <person name="Hansen M.A."/>
            <person name="Sorensen S."/>
            <person name="van Elsas J.D."/>
        </authorList>
    </citation>
    <scope>NUCLEOTIDE SEQUENCE [LARGE SCALE GENOMIC DNA]</scope>
    <source>
        <strain evidence="2 3">BS001</strain>
    </source>
</reference>
<evidence type="ECO:0000313" key="3">
    <source>
        <dbReference type="Proteomes" id="UP000004980"/>
    </source>
</evidence>
<dbReference type="Proteomes" id="UP000004980">
    <property type="component" value="Unassembled WGS sequence"/>
</dbReference>
<name>A0ABN0FPR8_9BURK</name>
<evidence type="ECO:0000313" key="2">
    <source>
        <dbReference type="EMBL" id="EIN00713.1"/>
    </source>
</evidence>
<dbReference type="Gene3D" id="3.40.50.880">
    <property type="match status" value="1"/>
</dbReference>
<dbReference type="SUPFAM" id="SSF52317">
    <property type="entry name" value="Class I glutamine amidotransferase-like"/>
    <property type="match status" value="1"/>
</dbReference>
<dbReference type="EMBL" id="AKAU01000076">
    <property type="protein sequence ID" value="EIN00713.1"/>
    <property type="molecule type" value="Genomic_DNA"/>
</dbReference>
<dbReference type="RefSeq" id="WP_007581058.1">
    <property type="nucleotide sequence ID" value="NZ_AKAU01000076.1"/>
</dbReference>
<feature type="domain" description="Glutamine amidotransferase" evidence="1">
    <location>
        <begin position="59"/>
        <end position="90"/>
    </location>
</feature>
<dbReference type="GO" id="GO:0003922">
    <property type="term" value="F:GMP synthase (glutamine-hydrolyzing) activity"/>
    <property type="evidence" value="ECO:0007669"/>
    <property type="project" value="UniProtKB-EC"/>
</dbReference>
<gene>
    <name evidence="2" type="ORF">WQE_12586</name>
</gene>
<keyword evidence="3" id="KW-1185">Reference proteome</keyword>